<dbReference type="Proteomes" id="UP000238937">
    <property type="component" value="Unassembled WGS sequence"/>
</dbReference>
<keyword evidence="3" id="KW-1185">Reference proteome</keyword>
<sequence length="189" mass="20637">MNYCSLCSVSIPGVFCTTKAALSNADRIFIAGHSLGGALATLTIPDLIDSGINPAKIVVYTFASPRCSDRELATKLNDSGVQHWRIANTEDIIPTLPGATANIFSTERPVSPEEVEENFIVKTYNDLKIRGMKTLEHTGNPIYFTIGTDSIQDNHNLEFVYMTGIGQDSASVPLNQLKQISKKMTEIVK</sequence>
<evidence type="ECO:0000259" key="1">
    <source>
        <dbReference type="Pfam" id="PF01764"/>
    </source>
</evidence>
<dbReference type="InterPro" id="IPR002921">
    <property type="entry name" value="Fungal_lipase-type"/>
</dbReference>
<dbReference type="CDD" id="cd00519">
    <property type="entry name" value="Lipase_3"/>
    <property type="match status" value="1"/>
</dbReference>
<feature type="domain" description="Fungal lipase-type" evidence="1">
    <location>
        <begin position="27"/>
        <end position="99"/>
    </location>
</feature>
<gene>
    <name evidence="2" type="ORF">C7B77_19870</name>
</gene>
<dbReference type="SUPFAM" id="SSF53474">
    <property type="entry name" value="alpha/beta-Hydrolases"/>
    <property type="match status" value="1"/>
</dbReference>
<protein>
    <recommendedName>
        <fullName evidence="1">Fungal lipase-type domain-containing protein</fullName>
    </recommendedName>
</protein>
<comment type="caution">
    <text evidence="2">The sequence shown here is derived from an EMBL/GenBank/DDBJ whole genome shotgun (WGS) entry which is preliminary data.</text>
</comment>
<dbReference type="PANTHER" id="PTHR45856">
    <property type="entry name" value="ALPHA/BETA-HYDROLASES SUPERFAMILY PROTEIN"/>
    <property type="match status" value="1"/>
</dbReference>
<dbReference type="AlphaFoldDB" id="A0A2T1G740"/>
<dbReference type="Gene3D" id="3.40.50.1820">
    <property type="entry name" value="alpha/beta hydrolase"/>
    <property type="match status" value="1"/>
</dbReference>
<reference evidence="2 3" key="1">
    <citation type="submission" date="2018-03" db="EMBL/GenBank/DDBJ databases">
        <title>The ancient ancestry and fast evolution of plastids.</title>
        <authorList>
            <person name="Moore K.R."/>
            <person name="Magnabosco C."/>
            <person name="Momper L."/>
            <person name="Gold D.A."/>
            <person name="Bosak T."/>
            <person name="Fournier G.P."/>
        </authorList>
    </citation>
    <scope>NUCLEOTIDE SEQUENCE [LARGE SCALE GENOMIC DNA]</scope>
    <source>
        <strain evidence="2 3">CCALA 037</strain>
    </source>
</reference>
<name>A0A2T1G740_9CYAN</name>
<accession>A0A2T1G740</accession>
<proteinExistence type="predicted"/>
<dbReference type="InterPro" id="IPR051218">
    <property type="entry name" value="Sec_MonoDiacylglyc_Lipase"/>
</dbReference>
<dbReference type="GO" id="GO:0006629">
    <property type="term" value="P:lipid metabolic process"/>
    <property type="evidence" value="ECO:0007669"/>
    <property type="project" value="InterPro"/>
</dbReference>
<dbReference type="Pfam" id="PF01764">
    <property type="entry name" value="Lipase_3"/>
    <property type="match status" value="1"/>
</dbReference>
<evidence type="ECO:0000313" key="3">
    <source>
        <dbReference type="Proteomes" id="UP000238937"/>
    </source>
</evidence>
<dbReference type="InterPro" id="IPR029058">
    <property type="entry name" value="AB_hydrolase_fold"/>
</dbReference>
<dbReference type="EMBL" id="PVWO01000309">
    <property type="protein sequence ID" value="PSB53045.1"/>
    <property type="molecule type" value="Genomic_DNA"/>
</dbReference>
<evidence type="ECO:0000313" key="2">
    <source>
        <dbReference type="EMBL" id="PSB53045.1"/>
    </source>
</evidence>
<organism evidence="2 3">
    <name type="scientific">Chamaesiphon polymorphus CCALA 037</name>
    <dbReference type="NCBI Taxonomy" id="2107692"/>
    <lineage>
        <taxon>Bacteria</taxon>
        <taxon>Bacillati</taxon>
        <taxon>Cyanobacteriota</taxon>
        <taxon>Cyanophyceae</taxon>
        <taxon>Gomontiellales</taxon>
        <taxon>Chamaesiphonaceae</taxon>
        <taxon>Chamaesiphon</taxon>
    </lineage>
</organism>
<dbReference type="PANTHER" id="PTHR45856:SF24">
    <property type="entry name" value="FUNGAL LIPASE-LIKE DOMAIN-CONTAINING PROTEIN"/>
    <property type="match status" value="1"/>
</dbReference>